<evidence type="ECO:0000256" key="1">
    <source>
        <dbReference type="ARBA" id="ARBA00002841"/>
    </source>
</evidence>
<comment type="caution">
    <text evidence="14">The sequence shown here is derived from an EMBL/GenBank/DDBJ whole genome shotgun (WGS) entry which is preliminary data.</text>
</comment>
<comment type="subunit">
    <text evidence="4 12">The complex is composed of two ATP-binding proteins (PstB), two transmembrane proteins (PstC and PstA) and a solute-binding protein (PstS).</text>
</comment>
<dbReference type="GO" id="GO:0006817">
    <property type="term" value="P:phosphate ion transport"/>
    <property type="evidence" value="ECO:0007669"/>
    <property type="project" value="UniProtKB-UniRule"/>
</dbReference>
<dbReference type="AlphaFoldDB" id="A0A0R1XB26"/>
<evidence type="ECO:0000313" key="14">
    <source>
        <dbReference type="EMBL" id="KRM26861.1"/>
    </source>
</evidence>
<dbReference type="Proteomes" id="UP000050949">
    <property type="component" value="Unassembled WGS sequence"/>
</dbReference>
<keyword evidence="11 12" id="KW-0449">Lipoprotein</keyword>
<dbReference type="Pfam" id="PF12849">
    <property type="entry name" value="PBP_like_2"/>
    <property type="match status" value="1"/>
</dbReference>
<dbReference type="GO" id="GO:0005886">
    <property type="term" value="C:plasma membrane"/>
    <property type="evidence" value="ECO:0007669"/>
    <property type="project" value="UniProtKB-SubCell"/>
</dbReference>
<dbReference type="InterPro" id="IPR050811">
    <property type="entry name" value="Phosphate_ABC_transporter"/>
</dbReference>
<evidence type="ECO:0000256" key="11">
    <source>
        <dbReference type="ARBA" id="ARBA00023288"/>
    </source>
</evidence>
<dbReference type="InterPro" id="IPR011862">
    <property type="entry name" value="Phos-bd"/>
</dbReference>
<evidence type="ECO:0000256" key="5">
    <source>
        <dbReference type="ARBA" id="ARBA00022448"/>
    </source>
</evidence>
<dbReference type="Gene3D" id="3.40.190.10">
    <property type="entry name" value="Periplasmic binding protein-like II"/>
    <property type="match status" value="2"/>
</dbReference>
<dbReference type="eggNOG" id="COG0226">
    <property type="taxonomic scope" value="Bacteria"/>
</dbReference>
<keyword evidence="6 12" id="KW-1003">Cell membrane</keyword>
<comment type="function">
    <text evidence="12">Involved in the system for phosphate transport across the cytoplasmic membrane.</text>
</comment>
<comment type="function">
    <text evidence="1">Part of the ABC transporter complex PstSACB involved in phosphate import.</text>
</comment>
<keyword evidence="9" id="KW-0472">Membrane</keyword>
<keyword evidence="10 12" id="KW-0564">Palmitate</keyword>
<keyword evidence="7 12" id="KW-0592">Phosphate transport</keyword>
<evidence type="ECO:0000256" key="7">
    <source>
        <dbReference type="ARBA" id="ARBA00022592"/>
    </source>
</evidence>
<keyword evidence="8" id="KW-0732">Signal</keyword>
<evidence type="ECO:0000256" key="2">
    <source>
        <dbReference type="ARBA" id="ARBA00004193"/>
    </source>
</evidence>
<dbReference type="NCBIfam" id="TIGR02136">
    <property type="entry name" value="ptsS_2"/>
    <property type="match status" value="1"/>
</dbReference>
<accession>A0A0R1XB26</accession>
<evidence type="ECO:0000256" key="12">
    <source>
        <dbReference type="RuleBase" id="RU367119"/>
    </source>
</evidence>
<protein>
    <recommendedName>
        <fullName evidence="12">Phosphate-binding protein</fullName>
    </recommendedName>
</protein>
<dbReference type="EMBL" id="AZFW01000062">
    <property type="protein sequence ID" value="KRM26861.1"/>
    <property type="molecule type" value="Genomic_DNA"/>
</dbReference>
<dbReference type="CDD" id="cd13653">
    <property type="entry name" value="PBP2_phosphate_like_1"/>
    <property type="match status" value="1"/>
</dbReference>
<evidence type="ECO:0000256" key="8">
    <source>
        <dbReference type="ARBA" id="ARBA00022729"/>
    </source>
</evidence>
<evidence type="ECO:0000259" key="13">
    <source>
        <dbReference type="Pfam" id="PF12849"/>
    </source>
</evidence>
<organism evidence="14 15">
    <name type="scientific">Schleiferilactobacillus harbinensis DSM 16991</name>
    <dbReference type="NCBI Taxonomy" id="1122147"/>
    <lineage>
        <taxon>Bacteria</taxon>
        <taxon>Bacillati</taxon>
        <taxon>Bacillota</taxon>
        <taxon>Bacilli</taxon>
        <taxon>Lactobacillales</taxon>
        <taxon>Lactobacillaceae</taxon>
        <taxon>Schleiferilactobacillus</taxon>
    </lineage>
</organism>
<reference evidence="14 15" key="1">
    <citation type="journal article" date="2015" name="Genome Announc.">
        <title>Expanding the biotechnology potential of lactobacilli through comparative genomics of 213 strains and associated genera.</title>
        <authorList>
            <person name="Sun Z."/>
            <person name="Harris H.M."/>
            <person name="McCann A."/>
            <person name="Guo C."/>
            <person name="Argimon S."/>
            <person name="Zhang W."/>
            <person name="Yang X."/>
            <person name="Jeffery I.B."/>
            <person name="Cooney J.C."/>
            <person name="Kagawa T.F."/>
            <person name="Liu W."/>
            <person name="Song Y."/>
            <person name="Salvetti E."/>
            <person name="Wrobel A."/>
            <person name="Rasinkangas P."/>
            <person name="Parkhill J."/>
            <person name="Rea M.C."/>
            <person name="O'Sullivan O."/>
            <person name="Ritari J."/>
            <person name="Douillard F.P."/>
            <person name="Paul Ross R."/>
            <person name="Yang R."/>
            <person name="Briner A.E."/>
            <person name="Felis G.E."/>
            <person name="de Vos W.M."/>
            <person name="Barrangou R."/>
            <person name="Klaenhammer T.R."/>
            <person name="Caufield P.W."/>
            <person name="Cui Y."/>
            <person name="Zhang H."/>
            <person name="O'Toole P.W."/>
        </authorList>
    </citation>
    <scope>NUCLEOTIDE SEQUENCE [LARGE SCALE GENOMIC DNA]</scope>
    <source>
        <strain evidence="14 15">DSM 16991</strain>
    </source>
</reference>
<dbReference type="InterPro" id="IPR024370">
    <property type="entry name" value="PBP_domain"/>
</dbReference>
<proteinExistence type="inferred from homology"/>
<name>A0A0R1XB26_9LACO</name>
<dbReference type="SUPFAM" id="SSF53850">
    <property type="entry name" value="Periplasmic binding protein-like II"/>
    <property type="match status" value="1"/>
</dbReference>
<dbReference type="PANTHER" id="PTHR30570">
    <property type="entry name" value="PERIPLASMIC PHOSPHATE BINDING COMPONENT OF PHOSPHATE ABC TRANSPORTER"/>
    <property type="match status" value="1"/>
</dbReference>
<evidence type="ECO:0000313" key="15">
    <source>
        <dbReference type="Proteomes" id="UP000050949"/>
    </source>
</evidence>
<evidence type="ECO:0000256" key="9">
    <source>
        <dbReference type="ARBA" id="ARBA00023136"/>
    </source>
</evidence>
<dbReference type="GO" id="GO:0042301">
    <property type="term" value="F:phosphate ion binding"/>
    <property type="evidence" value="ECO:0007669"/>
    <property type="project" value="UniProtKB-UniRule"/>
</dbReference>
<dbReference type="PANTHER" id="PTHR30570:SF4">
    <property type="entry name" value="PHOSPHATE-BINDING PROTEIN PSTS 1"/>
    <property type="match status" value="1"/>
</dbReference>
<evidence type="ECO:0000256" key="3">
    <source>
        <dbReference type="ARBA" id="ARBA00008725"/>
    </source>
</evidence>
<evidence type="ECO:0000256" key="4">
    <source>
        <dbReference type="ARBA" id="ARBA00011529"/>
    </source>
</evidence>
<sequence>MKKEEVIIMTKRRRVLIWGTAVLLVVVALVGGIAVAQGGRLGAHTPERLTLASSTAMAPLVEEATKNYTADHPNVHVTIQKGGSAAGLTKVANGQVSFGMSDIFAEEKDGVVPNTLVDHKIAVVGIVPIVNNRLGVRTISTTALRLIFAGNYTNWRQLGGPDLPITIINRTAGSGTRISFDRQVLHGGEPKTGLEQESSAKARAMVAATPGAISYLALSYLDSSVTPVYIDGIKPSKANIVTGTWPLWAYEHLYVKGKPTVAEVQYINYLQSDTVQKSLISKMGYISIKEMKVERTADGQLNDVRP</sequence>
<feature type="domain" description="PBP" evidence="13">
    <location>
        <begin position="43"/>
        <end position="273"/>
    </location>
</feature>
<comment type="similarity">
    <text evidence="3 12">Belongs to the PstS family.</text>
</comment>
<evidence type="ECO:0000256" key="10">
    <source>
        <dbReference type="ARBA" id="ARBA00023139"/>
    </source>
</evidence>
<evidence type="ECO:0000256" key="6">
    <source>
        <dbReference type="ARBA" id="ARBA00022475"/>
    </source>
</evidence>
<comment type="subcellular location">
    <subcellularLocation>
        <location evidence="2 12">Cell membrane</location>
        <topology evidence="2 12">Lipid-anchor</topology>
    </subcellularLocation>
</comment>
<keyword evidence="5 12" id="KW-0813">Transport</keyword>
<dbReference type="PATRIC" id="fig|1122147.4.peg.2947"/>
<gene>
    <name evidence="14" type="ORF">FC91_GL002861</name>
</gene>